<name>A0A1I4ZBF1_9NEIS</name>
<dbReference type="RefSeq" id="WP_143086004.1">
    <property type="nucleotide sequence ID" value="NZ_FOVE01000010.1"/>
</dbReference>
<organism evidence="1 2">
    <name type="scientific">Formivibrio citricus</name>
    <dbReference type="NCBI Taxonomy" id="83765"/>
    <lineage>
        <taxon>Bacteria</taxon>
        <taxon>Pseudomonadati</taxon>
        <taxon>Pseudomonadota</taxon>
        <taxon>Betaproteobacteria</taxon>
        <taxon>Neisseriales</taxon>
        <taxon>Chitinibacteraceae</taxon>
        <taxon>Formivibrio</taxon>
    </lineage>
</organism>
<dbReference type="EMBL" id="FOVE01000010">
    <property type="protein sequence ID" value="SFN47614.1"/>
    <property type="molecule type" value="Genomic_DNA"/>
</dbReference>
<reference evidence="2" key="1">
    <citation type="submission" date="2016-10" db="EMBL/GenBank/DDBJ databases">
        <authorList>
            <person name="Varghese N."/>
            <person name="Submissions S."/>
        </authorList>
    </citation>
    <scope>NUCLEOTIDE SEQUENCE [LARGE SCALE GENOMIC DNA]</scope>
    <source>
        <strain evidence="2">DSM 6150</strain>
    </source>
</reference>
<evidence type="ECO:0000313" key="1">
    <source>
        <dbReference type="EMBL" id="SFN47614.1"/>
    </source>
</evidence>
<sequence length="199" mass="22021">MENYTSPDIVVTEILRALSSKSAGLAASFAHPRFLDDFKRRQVFALEAQSGSNPTIGKKDLGAKNISEARILLRGSLSHVFGVENLAELKALSSLDLFTRVLAAKIWSAPPMLTWGRLVGVVHVRNDEAHAVIDTRPDNYDRDLYMLPYHHVRAMTLWKDDGSWSSLFNGGLPIDLSHGIQLGDFSSSQYQWTGGETHG</sequence>
<proteinExistence type="predicted"/>
<dbReference type="STRING" id="83765.SAMN05660284_01570"/>
<accession>A0A1I4ZBF1</accession>
<dbReference type="AlphaFoldDB" id="A0A1I4ZBF1"/>
<evidence type="ECO:0000313" key="2">
    <source>
        <dbReference type="Proteomes" id="UP000242869"/>
    </source>
</evidence>
<dbReference type="Proteomes" id="UP000242869">
    <property type="component" value="Unassembled WGS sequence"/>
</dbReference>
<protein>
    <submittedName>
        <fullName evidence="1">Uncharacterized protein</fullName>
    </submittedName>
</protein>
<keyword evidence="2" id="KW-1185">Reference proteome</keyword>
<gene>
    <name evidence="1" type="ORF">SAMN05660284_01570</name>
</gene>